<feature type="transmembrane region" description="Helical" evidence="1">
    <location>
        <begin position="83"/>
        <end position="105"/>
    </location>
</feature>
<reference evidence="3" key="1">
    <citation type="journal article" date="2019" name="Int. J. Syst. Evol. Microbiol.">
        <title>The Global Catalogue of Microorganisms (GCM) 10K type strain sequencing project: providing services to taxonomists for standard genome sequencing and annotation.</title>
        <authorList>
            <consortium name="The Broad Institute Genomics Platform"/>
            <consortium name="The Broad Institute Genome Sequencing Center for Infectious Disease"/>
            <person name="Wu L."/>
            <person name="Ma J."/>
        </authorList>
    </citation>
    <scope>NUCLEOTIDE SEQUENCE [LARGE SCALE GENOMIC DNA]</scope>
    <source>
        <strain evidence="3">JCM 18304</strain>
    </source>
</reference>
<keyword evidence="1" id="KW-1133">Transmembrane helix</keyword>
<keyword evidence="1" id="KW-0812">Transmembrane</keyword>
<dbReference type="Proteomes" id="UP001501570">
    <property type="component" value="Unassembled WGS sequence"/>
</dbReference>
<accession>A0ABP9SK38</accession>
<keyword evidence="1" id="KW-0472">Membrane</keyword>
<protein>
    <submittedName>
        <fullName evidence="2">Permease prefix domain 1-containing protein</fullName>
    </submittedName>
</protein>
<organism evidence="2 3">
    <name type="scientific">Rugosimonospora acidiphila</name>
    <dbReference type="NCBI Taxonomy" id="556531"/>
    <lineage>
        <taxon>Bacteria</taxon>
        <taxon>Bacillati</taxon>
        <taxon>Actinomycetota</taxon>
        <taxon>Actinomycetes</taxon>
        <taxon>Micromonosporales</taxon>
        <taxon>Micromonosporaceae</taxon>
        <taxon>Rugosimonospora</taxon>
    </lineage>
</organism>
<proteinExistence type="predicted"/>
<keyword evidence="3" id="KW-1185">Reference proteome</keyword>
<dbReference type="RefSeq" id="WP_345636343.1">
    <property type="nucleotide sequence ID" value="NZ_BAABJQ010000027.1"/>
</dbReference>
<comment type="caution">
    <text evidence="2">The sequence shown here is derived from an EMBL/GenBank/DDBJ whole genome shotgun (WGS) entry which is preliminary data.</text>
</comment>
<evidence type="ECO:0000313" key="2">
    <source>
        <dbReference type="EMBL" id="GAA5196675.1"/>
    </source>
</evidence>
<feature type="transmembrane region" description="Helical" evidence="1">
    <location>
        <begin position="295"/>
        <end position="312"/>
    </location>
</feature>
<dbReference type="EMBL" id="BAABJQ010000027">
    <property type="protein sequence ID" value="GAA5196675.1"/>
    <property type="molecule type" value="Genomic_DNA"/>
</dbReference>
<gene>
    <name evidence="2" type="ORF">GCM10023322_66200</name>
</gene>
<dbReference type="Pfam" id="PF22564">
    <property type="entry name" value="HAAS"/>
    <property type="match status" value="1"/>
</dbReference>
<feature type="transmembrane region" description="Helical" evidence="1">
    <location>
        <begin position="117"/>
        <end position="142"/>
    </location>
</feature>
<evidence type="ECO:0000256" key="1">
    <source>
        <dbReference type="SAM" id="Phobius"/>
    </source>
</evidence>
<name>A0ABP9SK38_9ACTN</name>
<feature type="transmembrane region" description="Helical" evidence="1">
    <location>
        <begin position="223"/>
        <end position="240"/>
    </location>
</feature>
<dbReference type="InterPro" id="IPR047928">
    <property type="entry name" value="Perm_prefix_1"/>
</dbReference>
<feature type="transmembrane region" description="Helical" evidence="1">
    <location>
        <begin position="247"/>
        <end position="270"/>
    </location>
</feature>
<evidence type="ECO:0000313" key="3">
    <source>
        <dbReference type="Proteomes" id="UP001501570"/>
    </source>
</evidence>
<sequence>MSTRSLTERYVHEVVRRVPPQQRGDIADELRSTITDTVEARAVADRDTAEREVLTEMGDPVRLAARYADRPLTLIGPELYPRYVRLLVILLTTVLPVIVIVFVVLDVVDNKDLGSAVVTALTTVFTVAPQMIAWPTVVFALVERSRQRRGVAARTDSWSPDDLPDDQPEQDKRGVAACVWALVDALLIGFTVWQQVAKPYRLDDADGHTRQLQILNPELWSGWIWPVLAGLGGIVVLNLVRFAARRWTFTLAAASGIAQAVFALPLAWILDQHTLFDQVFLTDFNGPDWKTPDEAYTVVALVVLAISARRVIKNFRDARPPLSPTPTKGQ</sequence>
<dbReference type="NCBIfam" id="NF038403">
    <property type="entry name" value="perm_prefix_1"/>
    <property type="match status" value="1"/>
</dbReference>
<feature type="transmembrane region" description="Helical" evidence="1">
    <location>
        <begin position="174"/>
        <end position="193"/>
    </location>
</feature>